<name>A0A3M7PTH1_BRAPC</name>
<accession>A0A3M7PTH1</accession>
<reference evidence="1 2" key="1">
    <citation type="journal article" date="2018" name="Sci. Rep.">
        <title>Genomic signatures of local adaptation to the degree of environmental predictability in rotifers.</title>
        <authorList>
            <person name="Franch-Gras L."/>
            <person name="Hahn C."/>
            <person name="Garcia-Roger E.M."/>
            <person name="Carmona M.J."/>
            <person name="Serra M."/>
            <person name="Gomez A."/>
        </authorList>
    </citation>
    <scope>NUCLEOTIDE SEQUENCE [LARGE SCALE GENOMIC DNA]</scope>
    <source>
        <strain evidence="1">HYR1</strain>
    </source>
</reference>
<dbReference type="Proteomes" id="UP000276133">
    <property type="component" value="Unassembled WGS sequence"/>
</dbReference>
<comment type="caution">
    <text evidence="1">The sequence shown here is derived from an EMBL/GenBank/DDBJ whole genome shotgun (WGS) entry which is preliminary data.</text>
</comment>
<sequence>MRMDFLDSAHKEESKNMLKRKKYGGGPWQCGKYQVYLESARDIEPEKYTIGGSGVTGSLQRVGEEVGCGGDSGRWEHGTGLVLFFDRPTEMLYPKRSFIGGVKNGPKGVILKVRNEKVDTDLECARRDESKNV</sequence>
<dbReference type="EMBL" id="REGN01008877">
    <property type="protein sequence ID" value="RNA02452.1"/>
    <property type="molecule type" value="Genomic_DNA"/>
</dbReference>
<dbReference type="AlphaFoldDB" id="A0A3M7PTH1"/>
<evidence type="ECO:0000313" key="1">
    <source>
        <dbReference type="EMBL" id="RNA02452.1"/>
    </source>
</evidence>
<gene>
    <name evidence="1" type="ORF">BpHYR1_015460</name>
</gene>
<keyword evidence="2" id="KW-1185">Reference proteome</keyword>
<organism evidence="1 2">
    <name type="scientific">Brachionus plicatilis</name>
    <name type="common">Marine rotifer</name>
    <name type="synonym">Brachionus muelleri</name>
    <dbReference type="NCBI Taxonomy" id="10195"/>
    <lineage>
        <taxon>Eukaryota</taxon>
        <taxon>Metazoa</taxon>
        <taxon>Spiralia</taxon>
        <taxon>Gnathifera</taxon>
        <taxon>Rotifera</taxon>
        <taxon>Eurotatoria</taxon>
        <taxon>Monogononta</taxon>
        <taxon>Pseudotrocha</taxon>
        <taxon>Ploima</taxon>
        <taxon>Brachionidae</taxon>
        <taxon>Brachionus</taxon>
    </lineage>
</organism>
<protein>
    <submittedName>
        <fullName evidence="1">Uncharacterized protein</fullName>
    </submittedName>
</protein>
<proteinExistence type="predicted"/>
<evidence type="ECO:0000313" key="2">
    <source>
        <dbReference type="Proteomes" id="UP000276133"/>
    </source>
</evidence>